<dbReference type="Proteomes" id="UP001293254">
    <property type="component" value="Unassembled WGS sequence"/>
</dbReference>
<keyword evidence="3" id="KW-1185">Reference proteome</keyword>
<dbReference type="AlphaFoldDB" id="A0AAE1XQB2"/>
<accession>A0AAE1XQB2</accession>
<dbReference type="Pfam" id="PF14111">
    <property type="entry name" value="DUF4283"/>
    <property type="match status" value="1"/>
</dbReference>
<evidence type="ECO:0000313" key="3">
    <source>
        <dbReference type="Proteomes" id="UP001293254"/>
    </source>
</evidence>
<dbReference type="EMBL" id="JACGWO010000011">
    <property type="protein sequence ID" value="KAK4415662.1"/>
    <property type="molecule type" value="Genomic_DNA"/>
</dbReference>
<protein>
    <recommendedName>
        <fullName evidence="1">DUF4283 domain-containing protein</fullName>
    </recommendedName>
</protein>
<comment type="caution">
    <text evidence="2">The sequence shown here is derived from an EMBL/GenBank/DDBJ whole genome shotgun (WGS) entry which is preliminary data.</text>
</comment>
<name>A0AAE1XQB2_9LAMI</name>
<sequence length="272" mass="30489">MDSDILKMDKVISLMDEEMANFIIPQEIWDRSFGCLHLSLVGRLVSHRSVHFEAMKGSLVYLIQASRGVSIRKVLESWFCLVFNHVEDLRRVLDMWPWIFYRNLIVLQQLSPQEDPLSLNLDWCPFFVHVHDLPYGLQTIKDHFVDPGTDTLYGAWLQAVGPLRRLGAMMDDIQPTYVPQSHPMSGPSEPIRQGVHIFGDFGSKGNSVGVSISPSGMLRTRGEGVAAAIAGAHEVGLICWFGCEKSIAFVLLCAFGFSTTEKKVFGFAGSQW</sequence>
<gene>
    <name evidence="2" type="ORF">Salat_2673600</name>
</gene>
<dbReference type="InterPro" id="IPR025558">
    <property type="entry name" value="DUF4283"/>
</dbReference>
<proteinExistence type="predicted"/>
<reference evidence="2" key="1">
    <citation type="submission" date="2020-06" db="EMBL/GenBank/DDBJ databases">
        <authorList>
            <person name="Li T."/>
            <person name="Hu X."/>
            <person name="Zhang T."/>
            <person name="Song X."/>
            <person name="Zhang H."/>
            <person name="Dai N."/>
            <person name="Sheng W."/>
            <person name="Hou X."/>
            <person name="Wei L."/>
        </authorList>
    </citation>
    <scope>NUCLEOTIDE SEQUENCE</scope>
    <source>
        <strain evidence="2">3651</strain>
        <tissue evidence="2">Leaf</tissue>
    </source>
</reference>
<organism evidence="2 3">
    <name type="scientific">Sesamum alatum</name>
    <dbReference type="NCBI Taxonomy" id="300844"/>
    <lineage>
        <taxon>Eukaryota</taxon>
        <taxon>Viridiplantae</taxon>
        <taxon>Streptophyta</taxon>
        <taxon>Embryophyta</taxon>
        <taxon>Tracheophyta</taxon>
        <taxon>Spermatophyta</taxon>
        <taxon>Magnoliopsida</taxon>
        <taxon>eudicotyledons</taxon>
        <taxon>Gunneridae</taxon>
        <taxon>Pentapetalae</taxon>
        <taxon>asterids</taxon>
        <taxon>lamiids</taxon>
        <taxon>Lamiales</taxon>
        <taxon>Pedaliaceae</taxon>
        <taxon>Sesamum</taxon>
    </lineage>
</organism>
<reference evidence="2" key="2">
    <citation type="journal article" date="2024" name="Plant">
        <title>Genomic evolution and insights into agronomic trait innovations of Sesamum species.</title>
        <authorList>
            <person name="Miao H."/>
            <person name="Wang L."/>
            <person name="Qu L."/>
            <person name="Liu H."/>
            <person name="Sun Y."/>
            <person name="Le M."/>
            <person name="Wang Q."/>
            <person name="Wei S."/>
            <person name="Zheng Y."/>
            <person name="Lin W."/>
            <person name="Duan Y."/>
            <person name="Cao H."/>
            <person name="Xiong S."/>
            <person name="Wang X."/>
            <person name="Wei L."/>
            <person name="Li C."/>
            <person name="Ma Q."/>
            <person name="Ju M."/>
            <person name="Zhao R."/>
            <person name="Li G."/>
            <person name="Mu C."/>
            <person name="Tian Q."/>
            <person name="Mei H."/>
            <person name="Zhang T."/>
            <person name="Gao T."/>
            <person name="Zhang H."/>
        </authorList>
    </citation>
    <scope>NUCLEOTIDE SEQUENCE</scope>
    <source>
        <strain evidence="2">3651</strain>
    </source>
</reference>
<feature type="domain" description="DUF4283" evidence="1">
    <location>
        <begin position="37"/>
        <end position="116"/>
    </location>
</feature>
<evidence type="ECO:0000313" key="2">
    <source>
        <dbReference type="EMBL" id="KAK4415662.1"/>
    </source>
</evidence>
<evidence type="ECO:0000259" key="1">
    <source>
        <dbReference type="Pfam" id="PF14111"/>
    </source>
</evidence>